<keyword evidence="9 10" id="KW-0472">Membrane</keyword>
<comment type="subcellular location">
    <subcellularLocation>
        <location evidence="1">Mitochondrion outer membrane</location>
        <topology evidence="1">Single-pass membrane protein</topology>
    </subcellularLocation>
</comment>
<evidence type="ECO:0000256" key="5">
    <source>
        <dbReference type="ARBA" id="ARBA00022787"/>
    </source>
</evidence>
<dbReference type="GO" id="GO:0008320">
    <property type="term" value="F:protein transmembrane transporter activity"/>
    <property type="evidence" value="ECO:0007669"/>
    <property type="project" value="TreeGrafter"/>
</dbReference>
<dbReference type="GO" id="GO:0030150">
    <property type="term" value="P:protein import into mitochondrial matrix"/>
    <property type="evidence" value="ECO:0007669"/>
    <property type="project" value="TreeGrafter"/>
</dbReference>
<reference evidence="13" key="1">
    <citation type="journal article" date="2016" name="Genome Announc.">
        <title>Genome sequences of three species of Hanseniaspora isolated from spontaneous wine fermentations.</title>
        <authorList>
            <person name="Sternes P.R."/>
            <person name="Lee D."/>
            <person name="Kutyna D.R."/>
            <person name="Borneman A.R."/>
        </authorList>
    </citation>
    <scope>NUCLEOTIDE SEQUENCE [LARGE SCALE GENOMIC DNA]</scope>
    <source>
        <strain evidence="13">AWRI3578</strain>
    </source>
</reference>
<dbReference type="Gene3D" id="1.20.960.10">
    <property type="entry name" value="Mitochondrial outer membrane translocase complex, subunit Tom20 domain"/>
    <property type="match status" value="1"/>
</dbReference>
<protein>
    <submittedName>
        <fullName evidence="12">Mitochondrial import receptor subunit TOM20</fullName>
    </submittedName>
</protein>
<evidence type="ECO:0000256" key="4">
    <source>
        <dbReference type="ARBA" id="ARBA00022692"/>
    </source>
</evidence>
<sequence length="180" mass="20436">MANTFTKIITVVGVLSASAFALYDYKRRNDYTFRKQLMKRELKYKKNLQSVKQTELRDRVIGYVELINRSLREEPLPTDPQLREAMFAELSQEGEKLMAGGPANFDMAALCFYKALMVFPAPIKFLEILQSIVPREIFETITLMISAVPPPNLYANAAPAAAQPTQEVVEEIEEVQDVDN</sequence>
<dbReference type="GO" id="GO:0005742">
    <property type="term" value="C:mitochondrial outer membrane translocase complex"/>
    <property type="evidence" value="ECO:0007669"/>
    <property type="project" value="UniProtKB-UniRule"/>
</dbReference>
<accession>A0A1E5R615</accession>
<dbReference type="GO" id="GO:0006886">
    <property type="term" value="P:intracellular protein transport"/>
    <property type="evidence" value="ECO:0007669"/>
    <property type="project" value="InterPro"/>
</dbReference>
<comment type="similarity">
    <text evidence="2 10">Belongs to the Tom20 family.</text>
</comment>
<evidence type="ECO:0000313" key="12">
    <source>
        <dbReference type="EMBL" id="OEJ82344.1"/>
    </source>
</evidence>
<gene>
    <name evidence="12" type="ORF">AWRI3578_g3535</name>
</gene>
<dbReference type="PRINTS" id="PR00351">
    <property type="entry name" value="OM20RECEPTOR"/>
</dbReference>
<evidence type="ECO:0000313" key="13">
    <source>
        <dbReference type="Proteomes" id="UP000095605"/>
    </source>
</evidence>
<keyword evidence="8 10" id="KW-0496">Mitochondrion</keyword>
<dbReference type="Pfam" id="PF02064">
    <property type="entry name" value="MAS20"/>
    <property type="match status" value="1"/>
</dbReference>
<keyword evidence="5 10" id="KW-1000">Mitochondrion outer membrane</keyword>
<feature type="transmembrane region" description="Helical" evidence="11">
    <location>
        <begin position="6"/>
        <end position="25"/>
    </location>
</feature>
<organism evidence="12 13">
    <name type="scientific">Hanseniaspora opuntiae</name>
    <dbReference type="NCBI Taxonomy" id="211096"/>
    <lineage>
        <taxon>Eukaryota</taxon>
        <taxon>Fungi</taxon>
        <taxon>Dikarya</taxon>
        <taxon>Ascomycota</taxon>
        <taxon>Saccharomycotina</taxon>
        <taxon>Saccharomycetes</taxon>
        <taxon>Saccharomycodales</taxon>
        <taxon>Saccharomycodaceae</taxon>
        <taxon>Hanseniaspora</taxon>
    </lineage>
</organism>
<dbReference type="PANTHER" id="PTHR12430:SF0">
    <property type="entry name" value="TRANSLOCASE OF OUTER MITOCHONDRIAL MEMBRANE 20"/>
    <property type="match status" value="1"/>
</dbReference>
<dbReference type="OrthoDB" id="2154253at2759"/>
<proteinExistence type="inferred from homology"/>
<dbReference type="GO" id="GO:0030943">
    <property type="term" value="F:mitochondrion targeting sequence binding"/>
    <property type="evidence" value="ECO:0007669"/>
    <property type="project" value="TreeGrafter"/>
</dbReference>
<evidence type="ECO:0000256" key="7">
    <source>
        <dbReference type="ARBA" id="ARBA00022989"/>
    </source>
</evidence>
<evidence type="ECO:0000256" key="6">
    <source>
        <dbReference type="ARBA" id="ARBA00022927"/>
    </source>
</evidence>
<evidence type="ECO:0000256" key="10">
    <source>
        <dbReference type="PIRNR" id="PIRNR037707"/>
    </source>
</evidence>
<evidence type="ECO:0000256" key="3">
    <source>
        <dbReference type="ARBA" id="ARBA00022448"/>
    </source>
</evidence>
<evidence type="ECO:0000256" key="9">
    <source>
        <dbReference type="ARBA" id="ARBA00023136"/>
    </source>
</evidence>
<dbReference type="Proteomes" id="UP000095605">
    <property type="component" value="Unassembled WGS sequence"/>
</dbReference>
<name>A0A1E5R615_9ASCO</name>
<dbReference type="EMBL" id="LPNL01000008">
    <property type="protein sequence ID" value="OEJ82344.1"/>
    <property type="molecule type" value="Genomic_DNA"/>
</dbReference>
<keyword evidence="7 11" id="KW-1133">Transmembrane helix</keyword>
<keyword evidence="6" id="KW-0653">Protein transport</keyword>
<dbReference type="GO" id="GO:0006605">
    <property type="term" value="P:protein targeting"/>
    <property type="evidence" value="ECO:0007669"/>
    <property type="project" value="InterPro"/>
</dbReference>
<keyword evidence="4 11" id="KW-0812">Transmembrane</keyword>
<evidence type="ECO:0000256" key="2">
    <source>
        <dbReference type="ARBA" id="ARBA00005792"/>
    </source>
</evidence>
<dbReference type="InterPro" id="IPR023392">
    <property type="entry name" value="Tom20_dom_sf"/>
</dbReference>
<dbReference type="SUPFAM" id="SSF47157">
    <property type="entry name" value="Mitochondrial import receptor subunit Tom20"/>
    <property type="match status" value="1"/>
</dbReference>
<dbReference type="PIRSF" id="PIRSF037707">
    <property type="entry name" value="MAS20_rcpt"/>
    <property type="match status" value="1"/>
</dbReference>
<evidence type="ECO:0000256" key="8">
    <source>
        <dbReference type="ARBA" id="ARBA00023128"/>
    </source>
</evidence>
<evidence type="ECO:0000256" key="1">
    <source>
        <dbReference type="ARBA" id="ARBA00004572"/>
    </source>
</evidence>
<keyword evidence="3" id="KW-0813">Transport</keyword>
<comment type="caution">
    <text evidence="12">The sequence shown here is derived from an EMBL/GenBank/DDBJ whole genome shotgun (WGS) entry which is preliminary data.</text>
</comment>
<dbReference type="InterPro" id="IPR002056">
    <property type="entry name" value="MAS20"/>
</dbReference>
<dbReference type="PANTHER" id="PTHR12430">
    <property type="entry name" value="MITOCHONDRIAL IMPORT RECEPTOR SUBUNIT TOM20"/>
    <property type="match status" value="1"/>
</dbReference>
<dbReference type="AlphaFoldDB" id="A0A1E5R615"/>
<dbReference type="GO" id="GO:0016031">
    <property type="term" value="P:tRNA import into mitochondrion"/>
    <property type="evidence" value="ECO:0007669"/>
    <property type="project" value="TreeGrafter"/>
</dbReference>
<keyword evidence="12" id="KW-0675">Receptor</keyword>
<keyword evidence="13" id="KW-1185">Reference proteome</keyword>
<evidence type="ECO:0000256" key="11">
    <source>
        <dbReference type="SAM" id="Phobius"/>
    </source>
</evidence>